<keyword evidence="4" id="KW-1185">Reference proteome</keyword>
<gene>
    <name evidence="3" type="ORF">AKJ51_00470</name>
</gene>
<protein>
    <submittedName>
        <fullName evidence="3">Uncharacterized protein</fullName>
    </submittedName>
</protein>
<keyword evidence="2" id="KW-0812">Transmembrane</keyword>
<accession>A0A133VMH5</accession>
<comment type="caution">
    <text evidence="3">The sequence shown here is derived from an EMBL/GenBank/DDBJ whole genome shotgun (WGS) entry which is preliminary data.</text>
</comment>
<name>A0A133VMH5_9EURY</name>
<feature type="compositionally biased region" description="Polar residues" evidence="1">
    <location>
        <begin position="69"/>
        <end position="81"/>
    </location>
</feature>
<organism evidence="3 4">
    <name type="scientific">candidate division MSBL1 archaeon SCGC-AAA382A20</name>
    <dbReference type="NCBI Taxonomy" id="1698280"/>
    <lineage>
        <taxon>Archaea</taxon>
        <taxon>Methanobacteriati</taxon>
        <taxon>Methanobacteriota</taxon>
        <taxon>candidate division MSBL1</taxon>
    </lineage>
</organism>
<evidence type="ECO:0000313" key="4">
    <source>
        <dbReference type="Proteomes" id="UP000070263"/>
    </source>
</evidence>
<dbReference type="AlphaFoldDB" id="A0A133VMH5"/>
<evidence type="ECO:0000313" key="3">
    <source>
        <dbReference type="EMBL" id="KXB07656.1"/>
    </source>
</evidence>
<sequence>MKKKLIFSMIGPICVLIGLAEITRLIIVYIVNHGMFVGFLLEIPLYSIGIAWVFQKYAEDIGEALTQVNRTPNPPKYSNSKYAKHTKRDPFN</sequence>
<evidence type="ECO:0000256" key="2">
    <source>
        <dbReference type="SAM" id="Phobius"/>
    </source>
</evidence>
<keyword evidence="2" id="KW-1133">Transmembrane helix</keyword>
<reference evidence="3 4" key="1">
    <citation type="journal article" date="2016" name="Sci. Rep.">
        <title>Metabolic traits of an uncultured archaeal lineage -MSBL1- from brine pools of the Red Sea.</title>
        <authorList>
            <person name="Mwirichia R."/>
            <person name="Alam I."/>
            <person name="Rashid M."/>
            <person name="Vinu M."/>
            <person name="Ba-Alawi W."/>
            <person name="Anthony Kamau A."/>
            <person name="Kamanda Ngugi D."/>
            <person name="Goker M."/>
            <person name="Klenk H.P."/>
            <person name="Bajic V."/>
            <person name="Stingl U."/>
        </authorList>
    </citation>
    <scope>NUCLEOTIDE SEQUENCE [LARGE SCALE GENOMIC DNA]</scope>
    <source>
        <strain evidence="3">SCGC-AAA382A20</strain>
    </source>
</reference>
<dbReference type="Proteomes" id="UP000070263">
    <property type="component" value="Unassembled WGS sequence"/>
</dbReference>
<proteinExistence type="predicted"/>
<dbReference type="EMBL" id="LHYE01000003">
    <property type="protein sequence ID" value="KXB07656.1"/>
    <property type="molecule type" value="Genomic_DNA"/>
</dbReference>
<feature type="compositionally biased region" description="Basic residues" evidence="1">
    <location>
        <begin position="82"/>
        <end position="92"/>
    </location>
</feature>
<feature type="region of interest" description="Disordered" evidence="1">
    <location>
        <begin position="69"/>
        <end position="92"/>
    </location>
</feature>
<evidence type="ECO:0000256" key="1">
    <source>
        <dbReference type="SAM" id="MobiDB-lite"/>
    </source>
</evidence>
<feature type="transmembrane region" description="Helical" evidence="2">
    <location>
        <begin position="30"/>
        <end position="54"/>
    </location>
</feature>
<keyword evidence="2" id="KW-0472">Membrane</keyword>